<dbReference type="AlphaFoldDB" id="A0A1V0TUA7"/>
<dbReference type="EMBL" id="CP020569">
    <property type="protein sequence ID" value="ARF56272.1"/>
    <property type="molecule type" value="Genomic_DNA"/>
</dbReference>
<keyword evidence="3" id="KW-1185">Reference proteome</keyword>
<feature type="region of interest" description="Disordered" evidence="1">
    <location>
        <begin position="39"/>
        <end position="61"/>
    </location>
</feature>
<dbReference type="RefSeq" id="WP_083106121.1">
    <property type="nucleotide sequence ID" value="NZ_CP020569.1"/>
</dbReference>
<sequence length="113" mass="12684">MIRAVAKLFEPLLRLLLPGAGRHRSPVTLPVMLPVSFPEPSPSLPRVNPPTARRPRPHASMLRGEDSRLVRPYVTAYEQWEEARQRRALLMVGHGLYFDPGPSHGVKVSVCDE</sequence>
<reference evidence="2 3" key="1">
    <citation type="submission" date="2017-04" db="EMBL/GenBank/DDBJ databases">
        <title>Complete Genome Sequence of Streptomyces gilvosporeus F607, a Capable Producer of Natamycin.</title>
        <authorList>
            <person name="Zong G."/>
            <person name="Zhong C."/>
            <person name="Fu J."/>
            <person name="Qin R."/>
            <person name="Cao G."/>
        </authorList>
    </citation>
    <scope>NUCLEOTIDE SEQUENCE [LARGE SCALE GENOMIC DNA]</scope>
    <source>
        <strain evidence="2 3">F607</strain>
    </source>
</reference>
<organism evidence="2 3">
    <name type="scientific">Streptomyces gilvosporeus</name>
    <dbReference type="NCBI Taxonomy" id="553510"/>
    <lineage>
        <taxon>Bacteria</taxon>
        <taxon>Bacillati</taxon>
        <taxon>Actinomycetota</taxon>
        <taxon>Actinomycetes</taxon>
        <taxon>Kitasatosporales</taxon>
        <taxon>Streptomycetaceae</taxon>
        <taxon>Streptomyces</taxon>
    </lineage>
</organism>
<dbReference type="KEGG" id="sgv:B1H19_20675"/>
<evidence type="ECO:0000256" key="1">
    <source>
        <dbReference type="SAM" id="MobiDB-lite"/>
    </source>
</evidence>
<protein>
    <submittedName>
        <fullName evidence="2">Uncharacterized protein</fullName>
    </submittedName>
</protein>
<evidence type="ECO:0000313" key="2">
    <source>
        <dbReference type="EMBL" id="ARF56272.1"/>
    </source>
</evidence>
<dbReference type="STRING" id="553510.B1H19_20675"/>
<name>A0A1V0TUA7_9ACTN</name>
<gene>
    <name evidence="2" type="ORF">B1H19_20675</name>
</gene>
<accession>A0A1V0TUA7</accession>
<evidence type="ECO:0000313" key="3">
    <source>
        <dbReference type="Proteomes" id="UP000192726"/>
    </source>
</evidence>
<dbReference type="Proteomes" id="UP000192726">
    <property type="component" value="Chromosome"/>
</dbReference>
<dbReference type="OrthoDB" id="4326862at2"/>
<proteinExistence type="predicted"/>